<comment type="caution">
    <text evidence="1">The sequence shown here is derived from an EMBL/GenBank/DDBJ whole genome shotgun (WGS) entry which is preliminary data.</text>
</comment>
<dbReference type="Proteomes" id="UP000077628">
    <property type="component" value="Unassembled WGS sequence"/>
</dbReference>
<name>A0A177NMA7_9GAMM</name>
<protein>
    <submittedName>
        <fullName evidence="1">Uncharacterized protein</fullName>
    </submittedName>
</protein>
<dbReference type="RefSeq" id="WP_064028240.1">
    <property type="nucleotide sequence ID" value="NZ_LUUK01000162.1"/>
</dbReference>
<accession>A0A177NMA7</accession>
<evidence type="ECO:0000313" key="2">
    <source>
        <dbReference type="Proteomes" id="UP000077628"/>
    </source>
</evidence>
<dbReference type="EMBL" id="LUUK01000162">
    <property type="protein sequence ID" value="OAI19065.1"/>
    <property type="molecule type" value="Genomic_DNA"/>
</dbReference>
<evidence type="ECO:0000313" key="1">
    <source>
        <dbReference type="EMBL" id="OAI19065.1"/>
    </source>
</evidence>
<reference evidence="2" key="1">
    <citation type="submission" date="2016-03" db="EMBL/GenBank/DDBJ databases">
        <authorList>
            <person name="Heylen K."/>
            <person name="De Vos P."/>
            <person name="Vekeman B."/>
        </authorList>
    </citation>
    <scope>NUCLEOTIDE SEQUENCE [LARGE SCALE GENOMIC DNA]</scope>
    <source>
        <strain evidence="2">R-45383</strain>
    </source>
</reference>
<sequence>MMNEFLTKIPRVNDKSTLILGDTINTAGEDMCWSFSSDDKKFFGGWGLLGNRIKSNRCQPMLNCPSILPRRKVRRIMNSTWEKTAAPQDVYITLLLNPKVPNEAPFTKTEYVLAEKSRPKILSPLITYPCC</sequence>
<gene>
    <name evidence="1" type="ORF">A1355_04970</name>
</gene>
<proteinExistence type="predicted"/>
<dbReference type="AlphaFoldDB" id="A0A177NMA7"/>
<keyword evidence="2" id="KW-1185">Reference proteome</keyword>
<organism evidence="1 2">
    <name type="scientific">Methylomonas koyamae</name>
    <dbReference type="NCBI Taxonomy" id="702114"/>
    <lineage>
        <taxon>Bacteria</taxon>
        <taxon>Pseudomonadati</taxon>
        <taxon>Pseudomonadota</taxon>
        <taxon>Gammaproteobacteria</taxon>
        <taxon>Methylococcales</taxon>
        <taxon>Methylococcaceae</taxon>
        <taxon>Methylomonas</taxon>
    </lineage>
</organism>